<sequence length="136" mass="15487">METPEKLRMTTQRQVIMEVLKGVTSHPTAGELCNMVRRRLPRISLGTVYRNLDILSRAGMLQKIDVAGQEMRFDGNTMNHYHLRCVDCGRVFDVDMDLLAGMEDRVADESGFEVLGHRLEFVGRCATCQEALKTRQ</sequence>
<dbReference type="EMBL" id="AP028679">
    <property type="protein sequence ID" value="BEQ15054.1"/>
    <property type="molecule type" value="Genomic_DNA"/>
</dbReference>
<name>A0AAU9EPG7_9BACT</name>
<gene>
    <name evidence="9" type="ORF">FAK_21200</name>
</gene>
<keyword evidence="8" id="KW-0408">Iron</keyword>
<dbReference type="InterPro" id="IPR036390">
    <property type="entry name" value="WH_DNA-bd_sf"/>
</dbReference>
<protein>
    <submittedName>
        <fullName evidence="9">Transcriptional repressor</fullName>
    </submittedName>
</protein>
<keyword evidence="10" id="KW-1185">Reference proteome</keyword>
<keyword evidence="6" id="KW-0804">Transcription</keyword>
<comment type="cofactor">
    <cofactor evidence="7">
        <name>Zn(2+)</name>
        <dbReference type="ChEBI" id="CHEBI:29105"/>
    </cofactor>
    <text evidence="7">Binds 1 zinc ion per subunit.</text>
</comment>
<proteinExistence type="inferred from homology"/>
<dbReference type="GO" id="GO:0003700">
    <property type="term" value="F:DNA-binding transcription factor activity"/>
    <property type="evidence" value="ECO:0007669"/>
    <property type="project" value="InterPro"/>
</dbReference>
<dbReference type="Pfam" id="PF01475">
    <property type="entry name" value="FUR"/>
    <property type="match status" value="1"/>
</dbReference>
<reference evidence="10" key="1">
    <citation type="journal article" date="2023" name="Arch. Microbiol.">
        <title>Desulfoferula mesophilus gen. nov. sp. nov., a mesophilic sulfate-reducing bacterium isolated from a brackish lake sediment.</title>
        <authorList>
            <person name="Watanabe T."/>
            <person name="Yabe T."/>
            <person name="Tsuji J.M."/>
            <person name="Fukui M."/>
        </authorList>
    </citation>
    <scope>NUCLEOTIDE SEQUENCE [LARGE SCALE GENOMIC DNA]</scope>
    <source>
        <strain evidence="10">12FAK</strain>
    </source>
</reference>
<feature type="binding site" evidence="7">
    <location>
        <position position="125"/>
    </location>
    <ligand>
        <name>Zn(2+)</name>
        <dbReference type="ChEBI" id="CHEBI:29105"/>
    </ligand>
</feature>
<dbReference type="KEGG" id="dmp:FAK_21200"/>
<evidence type="ECO:0000256" key="2">
    <source>
        <dbReference type="ARBA" id="ARBA00022491"/>
    </source>
</evidence>
<evidence type="ECO:0000256" key="5">
    <source>
        <dbReference type="ARBA" id="ARBA00023125"/>
    </source>
</evidence>
<keyword evidence="3 7" id="KW-0862">Zinc</keyword>
<dbReference type="RefSeq" id="WP_338598925.1">
    <property type="nucleotide sequence ID" value="NZ_AP028679.1"/>
</dbReference>
<keyword evidence="5" id="KW-0238">DNA-binding</keyword>
<dbReference type="CDD" id="cd07153">
    <property type="entry name" value="Fur_like"/>
    <property type="match status" value="1"/>
</dbReference>
<keyword evidence="4" id="KW-0805">Transcription regulation</keyword>
<evidence type="ECO:0000313" key="10">
    <source>
        <dbReference type="Proteomes" id="UP001366166"/>
    </source>
</evidence>
<feature type="binding site" evidence="8">
    <location>
        <position position="117"/>
    </location>
    <ligand>
        <name>Fe cation</name>
        <dbReference type="ChEBI" id="CHEBI:24875"/>
    </ligand>
</feature>
<dbReference type="Gene3D" id="1.10.10.10">
    <property type="entry name" value="Winged helix-like DNA-binding domain superfamily/Winged helix DNA-binding domain"/>
    <property type="match status" value="1"/>
</dbReference>
<comment type="cofactor">
    <cofactor evidence="8">
        <name>Mn(2+)</name>
        <dbReference type="ChEBI" id="CHEBI:29035"/>
    </cofactor>
    <cofactor evidence="8">
        <name>Fe(2+)</name>
        <dbReference type="ChEBI" id="CHEBI:29033"/>
    </cofactor>
    <text evidence="8">Binds 1 Mn(2+) or Fe(2+) ion per subunit.</text>
</comment>
<dbReference type="PANTHER" id="PTHR33202:SF7">
    <property type="entry name" value="FERRIC UPTAKE REGULATION PROTEIN"/>
    <property type="match status" value="1"/>
</dbReference>
<dbReference type="GO" id="GO:1900376">
    <property type="term" value="P:regulation of secondary metabolite biosynthetic process"/>
    <property type="evidence" value="ECO:0007669"/>
    <property type="project" value="TreeGrafter"/>
</dbReference>
<evidence type="ECO:0000256" key="3">
    <source>
        <dbReference type="ARBA" id="ARBA00022833"/>
    </source>
</evidence>
<evidence type="ECO:0000256" key="7">
    <source>
        <dbReference type="PIRSR" id="PIRSR602481-1"/>
    </source>
</evidence>
<dbReference type="Proteomes" id="UP001366166">
    <property type="component" value="Chromosome"/>
</dbReference>
<keyword evidence="2" id="KW-0678">Repressor</keyword>
<feature type="binding site" evidence="7">
    <location>
        <position position="128"/>
    </location>
    <ligand>
        <name>Zn(2+)</name>
        <dbReference type="ChEBI" id="CHEBI:29105"/>
    </ligand>
</feature>
<organism evidence="9 10">
    <name type="scientific">Desulfoferula mesophila</name>
    <dbReference type="NCBI Taxonomy" id="3058419"/>
    <lineage>
        <taxon>Bacteria</taxon>
        <taxon>Pseudomonadati</taxon>
        <taxon>Thermodesulfobacteriota</taxon>
        <taxon>Desulfarculia</taxon>
        <taxon>Desulfarculales</taxon>
        <taxon>Desulfarculaceae</taxon>
        <taxon>Desulfoferula</taxon>
    </lineage>
</organism>
<dbReference type="GO" id="GO:0008270">
    <property type="term" value="F:zinc ion binding"/>
    <property type="evidence" value="ECO:0007669"/>
    <property type="project" value="TreeGrafter"/>
</dbReference>
<comment type="similarity">
    <text evidence="1">Belongs to the Fur family.</text>
</comment>
<dbReference type="AlphaFoldDB" id="A0AAU9EPG7"/>
<evidence type="ECO:0000256" key="1">
    <source>
        <dbReference type="ARBA" id="ARBA00007957"/>
    </source>
</evidence>
<dbReference type="GO" id="GO:0000976">
    <property type="term" value="F:transcription cis-regulatory region binding"/>
    <property type="evidence" value="ECO:0007669"/>
    <property type="project" value="TreeGrafter"/>
</dbReference>
<dbReference type="InterPro" id="IPR036388">
    <property type="entry name" value="WH-like_DNA-bd_sf"/>
</dbReference>
<dbReference type="PANTHER" id="PTHR33202">
    <property type="entry name" value="ZINC UPTAKE REGULATION PROTEIN"/>
    <property type="match status" value="1"/>
</dbReference>
<dbReference type="InterPro" id="IPR002481">
    <property type="entry name" value="FUR"/>
</dbReference>
<accession>A0AAU9EPG7</accession>
<keyword evidence="7" id="KW-0479">Metal-binding</keyword>
<evidence type="ECO:0000313" key="9">
    <source>
        <dbReference type="EMBL" id="BEQ15054.1"/>
    </source>
</evidence>
<dbReference type="GO" id="GO:0045892">
    <property type="term" value="P:negative regulation of DNA-templated transcription"/>
    <property type="evidence" value="ECO:0007669"/>
    <property type="project" value="TreeGrafter"/>
</dbReference>
<dbReference type="InterPro" id="IPR043135">
    <property type="entry name" value="Fur_C"/>
</dbReference>
<feature type="binding site" evidence="7">
    <location>
        <position position="85"/>
    </location>
    <ligand>
        <name>Zn(2+)</name>
        <dbReference type="ChEBI" id="CHEBI:29105"/>
    </ligand>
</feature>
<dbReference type="SUPFAM" id="SSF46785">
    <property type="entry name" value="Winged helix' DNA-binding domain"/>
    <property type="match status" value="1"/>
</dbReference>
<evidence type="ECO:0000256" key="6">
    <source>
        <dbReference type="ARBA" id="ARBA00023163"/>
    </source>
</evidence>
<evidence type="ECO:0000256" key="8">
    <source>
        <dbReference type="PIRSR" id="PIRSR602481-2"/>
    </source>
</evidence>
<evidence type="ECO:0000256" key="4">
    <source>
        <dbReference type="ARBA" id="ARBA00023015"/>
    </source>
</evidence>
<dbReference type="Gene3D" id="3.30.1490.190">
    <property type="match status" value="1"/>
</dbReference>
<feature type="binding site" evidence="7">
    <location>
        <position position="88"/>
    </location>
    <ligand>
        <name>Zn(2+)</name>
        <dbReference type="ChEBI" id="CHEBI:29105"/>
    </ligand>
</feature>